<comment type="subcellular location">
    <subcellularLocation>
        <location evidence="1 6">Membrane</location>
        <topology evidence="1 6">Multi-pass membrane protein</topology>
    </subcellularLocation>
</comment>
<accession>A0A1I8A503</accession>
<organism evidence="8 9">
    <name type="scientific">Steinernema glaseri</name>
    <dbReference type="NCBI Taxonomy" id="37863"/>
    <lineage>
        <taxon>Eukaryota</taxon>
        <taxon>Metazoa</taxon>
        <taxon>Ecdysozoa</taxon>
        <taxon>Nematoda</taxon>
        <taxon>Chromadorea</taxon>
        <taxon>Rhabditida</taxon>
        <taxon>Tylenchina</taxon>
        <taxon>Panagrolaimomorpha</taxon>
        <taxon>Strongyloidoidea</taxon>
        <taxon>Steinernematidae</taxon>
        <taxon>Steinernema</taxon>
    </lineage>
</organism>
<feature type="domain" description="MARVEL" evidence="7">
    <location>
        <begin position="21"/>
        <end position="170"/>
    </location>
</feature>
<keyword evidence="8" id="KW-1185">Reference proteome</keyword>
<feature type="transmembrane region" description="Helical" evidence="6">
    <location>
        <begin position="109"/>
        <end position="127"/>
    </location>
</feature>
<dbReference type="PIRSF" id="PIRSF011282">
    <property type="entry name" value="Synaptogyrin"/>
    <property type="match status" value="1"/>
</dbReference>
<protein>
    <recommendedName>
        <fullName evidence="6">Synaptogyrin</fullName>
    </recommendedName>
</protein>
<dbReference type="InterPro" id="IPR008253">
    <property type="entry name" value="Marvel"/>
</dbReference>
<evidence type="ECO:0000259" key="7">
    <source>
        <dbReference type="PROSITE" id="PS51225"/>
    </source>
</evidence>
<dbReference type="WBParaSite" id="L893_g32641.t1">
    <property type="protein sequence ID" value="L893_g32641.t1"/>
    <property type="gene ID" value="L893_g32641"/>
</dbReference>
<evidence type="ECO:0000256" key="2">
    <source>
        <dbReference type="ARBA" id="ARBA00010252"/>
    </source>
</evidence>
<evidence type="ECO:0000256" key="5">
    <source>
        <dbReference type="ARBA" id="ARBA00023136"/>
    </source>
</evidence>
<feature type="transmembrane region" description="Helical" evidence="6">
    <location>
        <begin position="69"/>
        <end position="88"/>
    </location>
</feature>
<dbReference type="GO" id="GO:0030672">
    <property type="term" value="C:synaptic vesicle membrane"/>
    <property type="evidence" value="ECO:0007669"/>
    <property type="project" value="TreeGrafter"/>
</dbReference>
<evidence type="ECO:0000313" key="8">
    <source>
        <dbReference type="Proteomes" id="UP000095287"/>
    </source>
</evidence>
<dbReference type="InterPro" id="IPR016579">
    <property type="entry name" value="Synaptogyrin"/>
</dbReference>
<feature type="transmembrane region" description="Helical" evidence="6">
    <location>
        <begin position="147"/>
        <end position="166"/>
    </location>
</feature>
<dbReference type="GO" id="GO:0031594">
    <property type="term" value="C:neuromuscular junction"/>
    <property type="evidence" value="ECO:0007669"/>
    <property type="project" value="TreeGrafter"/>
</dbReference>
<dbReference type="Proteomes" id="UP000095287">
    <property type="component" value="Unplaced"/>
</dbReference>
<dbReference type="AlphaFoldDB" id="A0A1I8A503"/>
<keyword evidence="3 6" id="KW-0812">Transmembrane</keyword>
<name>A0A1I8A503_9BILA</name>
<proteinExistence type="inferred from homology"/>
<feature type="transmembrane region" description="Helical" evidence="6">
    <location>
        <begin position="27"/>
        <end position="49"/>
    </location>
</feature>
<dbReference type="PROSITE" id="PS51225">
    <property type="entry name" value="MARVEL"/>
    <property type="match status" value="1"/>
</dbReference>
<evidence type="ECO:0000256" key="4">
    <source>
        <dbReference type="ARBA" id="ARBA00022989"/>
    </source>
</evidence>
<evidence type="ECO:0000313" key="9">
    <source>
        <dbReference type="WBParaSite" id="L893_g32641.t1"/>
    </source>
</evidence>
<keyword evidence="4 6" id="KW-1133">Transmembrane helix</keyword>
<reference evidence="9" key="1">
    <citation type="submission" date="2016-11" db="UniProtKB">
        <authorList>
            <consortium name="WormBaseParasite"/>
        </authorList>
    </citation>
    <scope>IDENTIFICATION</scope>
</reference>
<dbReference type="PANTHER" id="PTHR10838:SF20">
    <property type="entry name" value="SYNAPTOGYRIN"/>
    <property type="match status" value="1"/>
</dbReference>
<sequence length="237" mass="25759">MEAMKAYGAGLAGGQFDAQAFIKKPTVIFRVFALVIGLLLWLWVSSGVWHRRVTGQLVCLYNYSSSTCSFGSAVGFFSVAAAAALLALDARFHTISAIQTRRRAVLADLAVSAVMTFIFLITFFTLWSKYSSFELNEEYSGKSAKLSIFFAFVSLVSWAGASFFAWRRYQEGAGMAMPATFSANPDANLIEGGEYGYEGGNQGLAGDSYQNAPFAVSNQAVAENKEMPDPSAFYQGY</sequence>
<evidence type="ECO:0000256" key="3">
    <source>
        <dbReference type="ARBA" id="ARBA00022692"/>
    </source>
</evidence>
<dbReference type="Pfam" id="PF01284">
    <property type="entry name" value="MARVEL"/>
    <property type="match status" value="1"/>
</dbReference>
<evidence type="ECO:0000256" key="6">
    <source>
        <dbReference type="PIRNR" id="PIRNR011282"/>
    </source>
</evidence>
<evidence type="ECO:0000256" key="1">
    <source>
        <dbReference type="ARBA" id="ARBA00004141"/>
    </source>
</evidence>
<dbReference type="PANTHER" id="PTHR10838">
    <property type="entry name" value="SYNAPTOGYRIN"/>
    <property type="match status" value="1"/>
</dbReference>
<comment type="similarity">
    <text evidence="2 6">Belongs to the synaptogyrin family.</text>
</comment>
<keyword evidence="5 6" id="KW-0472">Membrane</keyword>